<evidence type="ECO:0000313" key="3">
    <source>
        <dbReference type="EMBL" id="QIG68038.1"/>
    </source>
</evidence>
<keyword evidence="2" id="KW-0812">Transmembrane</keyword>
<keyword evidence="1" id="KW-0175">Coiled coil</keyword>
<feature type="transmembrane region" description="Helical" evidence="2">
    <location>
        <begin position="6"/>
        <end position="25"/>
    </location>
</feature>
<sequence length="113" mass="12885">MTKYVIYLGIVLAFLAVPTGSYFIVKHYADKVTQLEQKNAHLENQNKEFADRIEFDDKIKNATKEIEPEHEKAVEQTVFIGKQIDDMIRSTPSSDAANENLKKTLNALKEIAE</sequence>
<evidence type="ECO:0000256" key="1">
    <source>
        <dbReference type="SAM" id="Coils"/>
    </source>
</evidence>
<organism evidence="3 4">
    <name type="scientific">Rhizobium phage RHph_Y68</name>
    <dbReference type="NCBI Taxonomy" id="2509787"/>
    <lineage>
        <taxon>Viruses</taxon>
        <taxon>Duplodnaviria</taxon>
        <taxon>Heunggongvirae</taxon>
        <taxon>Uroviricota</taxon>
        <taxon>Caudoviricetes</taxon>
        <taxon>Pootjesviridae</taxon>
        <taxon>Staniewskivirinae</taxon>
        <taxon>Trinifflemingvirus</taxon>
        <taxon>Trinifflemingvirus Y68</taxon>
    </lineage>
</organism>
<dbReference type="EMBL" id="MN988486">
    <property type="protein sequence ID" value="QIG68038.1"/>
    <property type="molecule type" value="Genomic_DNA"/>
</dbReference>
<accession>A0A7S5QXW4</accession>
<dbReference type="Proteomes" id="UP000605518">
    <property type="component" value="Segment"/>
</dbReference>
<evidence type="ECO:0000313" key="4">
    <source>
        <dbReference type="Proteomes" id="UP000605518"/>
    </source>
</evidence>
<name>A0A7S5QXW4_9CAUD</name>
<protein>
    <submittedName>
        <fullName evidence="3">Uncharacterized protein</fullName>
    </submittedName>
</protein>
<keyword evidence="2" id="KW-0472">Membrane</keyword>
<evidence type="ECO:0000256" key="2">
    <source>
        <dbReference type="SAM" id="Phobius"/>
    </source>
</evidence>
<keyword evidence="4" id="KW-1185">Reference proteome</keyword>
<reference evidence="3" key="1">
    <citation type="submission" date="2020-01" db="EMBL/GenBank/DDBJ databases">
        <title>Patterns of diversity and host range of bacteriophage communities associated with bean-nodulatin bacteria.</title>
        <authorList>
            <person name="Vann Cauwenberghe J."/>
            <person name="Santamaria R.I."/>
            <person name="Bustos P."/>
            <person name="Juarez S."/>
            <person name="Gonzalez V."/>
        </authorList>
    </citation>
    <scope>NUCLEOTIDE SEQUENCE</scope>
</reference>
<keyword evidence="2" id="KW-1133">Transmembrane helix</keyword>
<gene>
    <name evidence="3" type="ORF">EVB55_103</name>
</gene>
<feature type="coiled-coil region" evidence="1">
    <location>
        <begin position="25"/>
        <end position="52"/>
    </location>
</feature>
<proteinExistence type="predicted"/>